<gene>
    <name evidence="1" type="ORF">SAMN05444487_11246</name>
</gene>
<dbReference type="Proteomes" id="UP000198534">
    <property type="component" value="Unassembled WGS sequence"/>
</dbReference>
<keyword evidence="2" id="KW-1185">Reference proteome</keyword>
<protein>
    <submittedName>
        <fullName evidence="1">Predicted transcriptional regulator, contains an HTH and PUA-like domains</fullName>
    </submittedName>
</protein>
<proteinExistence type="predicted"/>
<reference evidence="1 2" key="1">
    <citation type="submission" date="2016-10" db="EMBL/GenBank/DDBJ databases">
        <authorList>
            <person name="de Groot N.N."/>
        </authorList>
    </citation>
    <scope>NUCLEOTIDE SEQUENCE [LARGE SCALE GENOMIC DNA]</scope>
    <source>
        <strain evidence="1 2">DSM 45610</strain>
    </source>
</reference>
<accession>A0A1H2ZZN8</accession>
<dbReference type="EMBL" id="FNNQ01000012">
    <property type="protein sequence ID" value="SDX22129.1"/>
    <property type="molecule type" value="Genomic_DNA"/>
</dbReference>
<dbReference type="AlphaFoldDB" id="A0A1H2ZZN8"/>
<evidence type="ECO:0000313" key="2">
    <source>
        <dbReference type="Proteomes" id="UP000198534"/>
    </source>
</evidence>
<sequence length="162" mass="18763">MTIVKKELTQLSLDIERKQASNNRPHMLLSIRPQPFNDIKREIKRYEYRRKFVNEPVNAFLYVSSPIKSLCGYVEFGQPIVGSVEKISRIAENEVPGWGEGVVSYLAGLDQGVAVPINFFKEIEPISLEELRRGYSWFTAPQLYLRLKNKPDFLTFLLNKLK</sequence>
<evidence type="ECO:0000313" key="1">
    <source>
        <dbReference type="EMBL" id="SDX22129.1"/>
    </source>
</evidence>
<name>A0A1H2ZZN8_9BACL</name>
<organism evidence="1 2">
    <name type="scientific">Marininema mesophilum</name>
    <dbReference type="NCBI Taxonomy" id="1048340"/>
    <lineage>
        <taxon>Bacteria</taxon>
        <taxon>Bacillati</taxon>
        <taxon>Bacillota</taxon>
        <taxon>Bacilli</taxon>
        <taxon>Bacillales</taxon>
        <taxon>Thermoactinomycetaceae</taxon>
        <taxon>Marininema</taxon>
    </lineage>
</organism>